<dbReference type="AlphaFoldDB" id="A0A426YM79"/>
<feature type="domain" description="UspA" evidence="1">
    <location>
        <begin position="16"/>
        <end position="136"/>
    </location>
</feature>
<feature type="non-terminal residue" evidence="2">
    <location>
        <position position="1"/>
    </location>
</feature>
<dbReference type="Proteomes" id="UP000287651">
    <property type="component" value="Unassembled WGS sequence"/>
</dbReference>
<dbReference type="EMBL" id="AMZH03011467">
    <property type="protein sequence ID" value="RRT52821.1"/>
    <property type="molecule type" value="Genomic_DNA"/>
</dbReference>
<dbReference type="InterPro" id="IPR006016">
    <property type="entry name" value="UspA"/>
</dbReference>
<evidence type="ECO:0000313" key="2">
    <source>
        <dbReference type="EMBL" id="RRT52821.1"/>
    </source>
</evidence>
<accession>A0A426YM79</accession>
<dbReference type="Gene3D" id="3.40.50.620">
    <property type="entry name" value="HUPs"/>
    <property type="match status" value="1"/>
</dbReference>
<dbReference type="InterPro" id="IPR006015">
    <property type="entry name" value="Universal_stress_UspA"/>
</dbReference>
<dbReference type="PRINTS" id="PR01438">
    <property type="entry name" value="UNVRSLSTRESS"/>
</dbReference>
<gene>
    <name evidence="2" type="ORF">B296_00029596</name>
</gene>
<dbReference type="InterPro" id="IPR014729">
    <property type="entry name" value="Rossmann-like_a/b/a_fold"/>
</dbReference>
<dbReference type="CDD" id="cd23659">
    <property type="entry name" value="USP_At3g01520-like"/>
    <property type="match status" value="1"/>
</dbReference>
<dbReference type="Pfam" id="PF00582">
    <property type="entry name" value="Usp"/>
    <property type="match status" value="1"/>
</dbReference>
<dbReference type="PANTHER" id="PTHR31964:SF126">
    <property type="entry name" value="ADENINE NUCLEOTIDE ALPHA HYDROLASES-LIKE SUPERFAMILY PROTEIN"/>
    <property type="match status" value="1"/>
</dbReference>
<comment type="caution">
    <text evidence="2">The sequence shown here is derived from an EMBL/GenBank/DDBJ whole genome shotgun (WGS) entry which is preliminary data.</text>
</comment>
<evidence type="ECO:0000313" key="3">
    <source>
        <dbReference type="Proteomes" id="UP000287651"/>
    </source>
</evidence>
<dbReference type="SUPFAM" id="SSF52402">
    <property type="entry name" value="Adenine nucleotide alpha hydrolases-like"/>
    <property type="match status" value="1"/>
</dbReference>
<organism evidence="2 3">
    <name type="scientific">Ensete ventricosum</name>
    <name type="common">Abyssinian banana</name>
    <name type="synonym">Musa ensete</name>
    <dbReference type="NCBI Taxonomy" id="4639"/>
    <lineage>
        <taxon>Eukaryota</taxon>
        <taxon>Viridiplantae</taxon>
        <taxon>Streptophyta</taxon>
        <taxon>Embryophyta</taxon>
        <taxon>Tracheophyta</taxon>
        <taxon>Spermatophyta</taxon>
        <taxon>Magnoliopsida</taxon>
        <taxon>Liliopsida</taxon>
        <taxon>Zingiberales</taxon>
        <taxon>Musaceae</taxon>
        <taxon>Ensete</taxon>
    </lineage>
</organism>
<name>A0A426YM79_ENSVE</name>
<reference evidence="2 3" key="1">
    <citation type="journal article" date="2014" name="Agronomy (Basel)">
        <title>A Draft Genome Sequence for Ensete ventricosum, the Drought-Tolerant Tree Against Hunger.</title>
        <authorList>
            <person name="Harrison J."/>
            <person name="Moore K.A."/>
            <person name="Paszkiewicz K."/>
            <person name="Jones T."/>
            <person name="Grant M."/>
            <person name="Ambacheew D."/>
            <person name="Muzemil S."/>
            <person name="Studholme D.J."/>
        </authorList>
    </citation>
    <scope>NUCLEOTIDE SEQUENCE [LARGE SCALE GENOMIC DNA]</scope>
</reference>
<sequence>CCEVVTMAEVVKSETRRRIVVAVVEGEESTYALQWFLRNLLRAVPAEGSEAGDTLILVYARPSETGFLLCDVDQVKVDAKVCIGDPRDVICQVVEKLGADLLVIGSHGYGFIKRSFLGSVSDHCARNAKCPVLIVKRQAK</sequence>
<protein>
    <recommendedName>
        <fullName evidence="1">UspA domain-containing protein</fullName>
    </recommendedName>
</protein>
<evidence type="ECO:0000259" key="1">
    <source>
        <dbReference type="Pfam" id="PF00582"/>
    </source>
</evidence>
<proteinExistence type="predicted"/>
<dbReference type="PANTHER" id="PTHR31964">
    <property type="entry name" value="ADENINE NUCLEOTIDE ALPHA HYDROLASES-LIKE SUPERFAMILY PROTEIN"/>
    <property type="match status" value="1"/>
</dbReference>